<organism evidence="4 5">
    <name type="scientific">Panicum virgatum</name>
    <name type="common">Blackwell switchgrass</name>
    <dbReference type="NCBI Taxonomy" id="38727"/>
    <lineage>
        <taxon>Eukaryota</taxon>
        <taxon>Viridiplantae</taxon>
        <taxon>Streptophyta</taxon>
        <taxon>Embryophyta</taxon>
        <taxon>Tracheophyta</taxon>
        <taxon>Spermatophyta</taxon>
        <taxon>Magnoliopsida</taxon>
        <taxon>Liliopsida</taxon>
        <taxon>Poales</taxon>
        <taxon>Poaceae</taxon>
        <taxon>PACMAD clade</taxon>
        <taxon>Panicoideae</taxon>
        <taxon>Panicodae</taxon>
        <taxon>Paniceae</taxon>
        <taxon>Panicinae</taxon>
        <taxon>Panicum</taxon>
        <taxon>Panicum sect. Hiantes</taxon>
    </lineage>
</organism>
<proteinExistence type="predicted"/>
<feature type="non-terminal residue" evidence="4">
    <location>
        <position position="1"/>
    </location>
</feature>
<evidence type="ECO:0000256" key="2">
    <source>
        <dbReference type="SAM" id="Phobius"/>
    </source>
</evidence>
<comment type="caution">
    <text evidence="4">The sequence shown here is derived from an EMBL/GenBank/DDBJ whole genome shotgun (WGS) entry which is preliminary data.</text>
</comment>
<feature type="domain" description="VWFA" evidence="3">
    <location>
        <begin position="61"/>
        <end position="205"/>
    </location>
</feature>
<keyword evidence="5" id="KW-1185">Reference proteome</keyword>
<dbReference type="AlphaFoldDB" id="A0A8T0PH72"/>
<evidence type="ECO:0000256" key="1">
    <source>
        <dbReference type="SAM" id="MobiDB-lite"/>
    </source>
</evidence>
<accession>A0A8T0PH72</accession>
<feature type="transmembrane region" description="Helical" evidence="2">
    <location>
        <begin position="439"/>
        <end position="469"/>
    </location>
</feature>
<dbReference type="PROSITE" id="PS50234">
    <property type="entry name" value="VWFA"/>
    <property type="match status" value="1"/>
</dbReference>
<dbReference type="InterPro" id="IPR002035">
    <property type="entry name" value="VWF_A"/>
</dbReference>
<protein>
    <recommendedName>
        <fullName evidence="3">VWFA domain-containing protein</fullName>
    </recommendedName>
</protein>
<keyword evidence="2" id="KW-0472">Membrane</keyword>
<dbReference type="InterPro" id="IPR036465">
    <property type="entry name" value="vWFA_dom_sf"/>
</dbReference>
<evidence type="ECO:0000259" key="3">
    <source>
        <dbReference type="PROSITE" id="PS50234"/>
    </source>
</evidence>
<dbReference type="Gene3D" id="3.40.50.410">
    <property type="entry name" value="von Willebrand factor, type A domain"/>
    <property type="match status" value="1"/>
</dbReference>
<dbReference type="EMBL" id="CM029051">
    <property type="protein sequence ID" value="KAG2560445.1"/>
    <property type="molecule type" value="Genomic_DNA"/>
</dbReference>
<name>A0A8T0PH72_PANVG</name>
<evidence type="ECO:0000313" key="5">
    <source>
        <dbReference type="Proteomes" id="UP000823388"/>
    </source>
</evidence>
<dbReference type="SUPFAM" id="SSF53300">
    <property type="entry name" value="vWA-like"/>
    <property type="match status" value="1"/>
</dbReference>
<dbReference type="Proteomes" id="UP000823388">
    <property type="component" value="Chromosome 8K"/>
</dbReference>
<sequence length="622" mass="68701">LINDEPPPANASAGAGRTQHVGDRVRLVARSNDKAPLEENTHEVLLEIIDTSSTRERSGLDLVAVLDVSGSMEGPKLDKLKVAMKFVISKLGAMDRLSIVSFSSKAERLCELRSMTGASKDELIKDIIEGKLKASGLTNIRQGLETGLQVLADRRHRSCRVSSIVLKSDGVENVAIGASKVAIVGDVAVYTFGFGEDHDAEILTECFAETLFGLLRVVVQDLELTVWPQPGHSTIEDDDVVAGSYPKKPRVDGSGRRSISVSFGDLSSREVRKAIVHVCLPAVHREYRATALVARCSYRVQGQTFYSPSDGRLRCVIHRTRSAGRDAKKPYEVEEELIRIGYVEILEEVLTKGDTKILGKAQQFLDTKPPSRMIITLRNELQQLLTLSWKLLLVKLRELLTLHKRQRGGIFAPQPTAEYVAEAKEFDKDPSRPPRSSGWWAWAMVILCTVLATGIIVAGVAVFAVYTFFKPKMPYLVLGLLQYDQGGTIQSLQMSITILAENNNSKADAAFSRVDLALGFHGSDVALLRADPFVVARESSLPLRYNVVSGGRTLDPAGMQSMDESLRAGVVPLDLLGKARTRWKVGVFVKIRYWTRISCHLRFFFPGNGTVMPTDRDRCRSR</sequence>
<gene>
    <name evidence="4" type="ORF">PVAP13_8KG159868</name>
</gene>
<dbReference type="InterPro" id="IPR051266">
    <property type="entry name" value="CLCR"/>
</dbReference>
<evidence type="ECO:0000313" key="4">
    <source>
        <dbReference type="EMBL" id="KAG2560445.1"/>
    </source>
</evidence>
<reference evidence="4" key="1">
    <citation type="submission" date="2020-05" db="EMBL/GenBank/DDBJ databases">
        <title>WGS assembly of Panicum virgatum.</title>
        <authorList>
            <person name="Lovell J.T."/>
            <person name="Jenkins J."/>
            <person name="Shu S."/>
            <person name="Juenger T.E."/>
            <person name="Schmutz J."/>
        </authorList>
    </citation>
    <scope>NUCLEOTIDE SEQUENCE</scope>
    <source>
        <strain evidence="4">AP13</strain>
    </source>
</reference>
<keyword evidence="2" id="KW-1133">Transmembrane helix</keyword>
<dbReference type="Pfam" id="PF00092">
    <property type="entry name" value="VWA"/>
    <property type="match status" value="1"/>
</dbReference>
<dbReference type="PANTHER" id="PTHR10579">
    <property type="entry name" value="CALCIUM-ACTIVATED CHLORIDE CHANNEL REGULATOR"/>
    <property type="match status" value="1"/>
</dbReference>
<dbReference type="SMART" id="SM00327">
    <property type="entry name" value="VWA"/>
    <property type="match status" value="1"/>
</dbReference>
<feature type="region of interest" description="Disordered" evidence="1">
    <location>
        <begin position="1"/>
        <end position="20"/>
    </location>
</feature>
<dbReference type="PANTHER" id="PTHR10579:SF129">
    <property type="entry name" value="OS01G0640200 PROTEIN"/>
    <property type="match status" value="1"/>
</dbReference>
<keyword evidence="2" id="KW-0812">Transmembrane</keyword>